<sequence>MSQNKSADLLLVIDMQNVYTKGQEWACEGVEAASASILHLLESPAPKQVIFTQYLAPEHPEGVWKEYNEVNAAVNADSWLNEMMPEFLPWTEKYPVYTKSVYSSFAIPEVVKAAKKAGRLVISGVVAECCVLSTVLSAIDAGCKVIYLTDAVAGLSEASRRETENIISYFAPLHTELMTTEEYLKAQI</sequence>
<evidence type="ECO:0000313" key="4">
    <source>
        <dbReference type="EMBL" id="MEQ2564153.1"/>
    </source>
</evidence>
<dbReference type="Gene3D" id="3.40.50.850">
    <property type="entry name" value="Isochorismatase-like"/>
    <property type="match status" value="1"/>
</dbReference>
<dbReference type="PANTHER" id="PTHR43540:SF6">
    <property type="entry name" value="ISOCHORISMATASE-LIKE DOMAIN-CONTAINING PROTEIN"/>
    <property type="match status" value="1"/>
</dbReference>
<comment type="similarity">
    <text evidence="1">Belongs to the isochorismatase family.</text>
</comment>
<dbReference type="Pfam" id="PF00857">
    <property type="entry name" value="Isochorismatase"/>
    <property type="match status" value="1"/>
</dbReference>
<keyword evidence="5" id="KW-1185">Reference proteome</keyword>
<dbReference type="Proteomes" id="UP001437460">
    <property type="component" value="Unassembled WGS sequence"/>
</dbReference>
<dbReference type="InterPro" id="IPR036380">
    <property type="entry name" value="Isochorismatase-like_sf"/>
</dbReference>
<dbReference type="InterPro" id="IPR000868">
    <property type="entry name" value="Isochorismatase-like_dom"/>
</dbReference>
<dbReference type="CDD" id="cd00431">
    <property type="entry name" value="cysteine_hydrolases"/>
    <property type="match status" value="1"/>
</dbReference>
<dbReference type="InterPro" id="IPR050272">
    <property type="entry name" value="Isochorismatase-like_hydrls"/>
</dbReference>
<evidence type="ECO:0000259" key="3">
    <source>
        <dbReference type="Pfam" id="PF00857"/>
    </source>
</evidence>
<organism evidence="4 5">
    <name type="scientific">Ventrimonas faecis</name>
    <dbReference type="NCBI Taxonomy" id="3133170"/>
    <lineage>
        <taxon>Bacteria</taxon>
        <taxon>Bacillati</taxon>
        <taxon>Bacillota</taxon>
        <taxon>Clostridia</taxon>
        <taxon>Lachnospirales</taxon>
        <taxon>Lachnospiraceae</taxon>
        <taxon>Ventrimonas</taxon>
    </lineage>
</organism>
<evidence type="ECO:0000313" key="5">
    <source>
        <dbReference type="Proteomes" id="UP001437460"/>
    </source>
</evidence>
<dbReference type="EMBL" id="JBBMFJ010000032">
    <property type="protein sequence ID" value="MEQ2564153.1"/>
    <property type="molecule type" value="Genomic_DNA"/>
</dbReference>
<dbReference type="RefSeq" id="WP_349230201.1">
    <property type="nucleotide sequence ID" value="NZ_JBBMFJ010000032.1"/>
</dbReference>
<evidence type="ECO:0000256" key="2">
    <source>
        <dbReference type="ARBA" id="ARBA00022801"/>
    </source>
</evidence>
<protein>
    <submittedName>
        <fullName evidence="4">Cysteine hydrolase</fullName>
    </submittedName>
</protein>
<feature type="domain" description="Isochorismatase-like" evidence="3">
    <location>
        <begin position="9"/>
        <end position="171"/>
    </location>
</feature>
<proteinExistence type="inferred from homology"/>
<dbReference type="SUPFAM" id="SSF52499">
    <property type="entry name" value="Isochorismatase-like hydrolases"/>
    <property type="match status" value="1"/>
</dbReference>
<keyword evidence="2 4" id="KW-0378">Hydrolase</keyword>
<name>A0ABV1HPA3_9FIRM</name>
<dbReference type="GO" id="GO:0016787">
    <property type="term" value="F:hydrolase activity"/>
    <property type="evidence" value="ECO:0007669"/>
    <property type="project" value="UniProtKB-KW"/>
</dbReference>
<dbReference type="PANTHER" id="PTHR43540">
    <property type="entry name" value="PEROXYUREIDOACRYLATE/UREIDOACRYLATE AMIDOHYDROLASE-RELATED"/>
    <property type="match status" value="1"/>
</dbReference>
<accession>A0ABV1HPA3</accession>
<evidence type="ECO:0000256" key="1">
    <source>
        <dbReference type="ARBA" id="ARBA00006336"/>
    </source>
</evidence>
<gene>
    <name evidence="4" type="ORF">WMO41_13445</name>
</gene>
<comment type="caution">
    <text evidence="4">The sequence shown here is derived from an EMBL/GenBank/DDBJ whole genome shotgun (WGS) entry which is preliminary data.</text>
</comment>
<reference evidence="4 5" key="1">
    <citation type="submission" date="2024-03" db="EMBL/GenBank/DDBJ databases">
        <title>Human intestinal bacterial collection.</title>
        <authorList>
            <person name="Pauvert C."/>
            <person name="Hitch T.C.A."/>
            <person name="Clavel T."/>
        </authorList>
    </citation>
    <scope>NUCLEOTIDE SEQUENCE [LARGE SCALE GENOMIC DNA]</scope>
    <source>
        <strain evidence="4 5">CLA-AP-H27</strain>
    </source>
</reference>